<keyword evidence="1" id="KW-0238">DNA-binding</keyword>
<dbReference type="SMART" id="SM00674">
    <property type="entry name" value="CENPB"/>
    <property type="match status" value="1"/>
</dbReference>
<dbReference type="AlphaFoldDB" id="A0A6J3I3U9"/>
<feature type="domain" description="HTH CENPB-type" evidence="3">
    <location>
        <begin position="1"/>
        <end position="68"/>
    </location>
</feature>
<dbReference type="SUPFAM" id="SSF46689">
    <property type="entry name" value="Homeodomain-like"/>
    <property type="match status" value="1"/>
</dbReference>
<gene>
    <name evidence="5" type="primary">PTRH2</name>
</gene>
<dbReference type="InterPro" id="IPR006600">
    <property type="entry name" value="HTH_CenpB_DNA-bd_dom"/>
</dbReference>
<accession>A0A6J3I3U9</accession>
<dbReference type="InterPro" id="IPR009057">
    <property type="entry name" value="Homeodomain-like_sf"/>
</dbReference>
<keyword evidence="5" id="KW-0378">Hydrolase</keyword>
<dbReference type="RefSeq" id="XP_032136604.1">
    <property type="nucleotide sequence ID" value="XM_032280713.1"/>
</dbReference>
<dbReference type="Proteomes" id="UP000504640">
    <property type="component" value="Unplaced"/>
</dbReference>
<dbReference type="GO" id="GO:0016787">
    <property type="term" value="F:hydrolase activity"/>
    <property type="evidence" value="ECO:0007669"/>
    <property type="project" value="UniProtKB-KW"/>
</dbReference>
<dbReference type="GeneID" id="116553315"/>
<name>A0A6J3I3U9_SAPAP</name>
<proteinExistence type="predicted"/>
<dbReference type="GO" id="GO:0003677">
    <property type="term" value="F:DNA binding"/>
    <property type="evidence" value="ECO:0007669"/>
    <property type="project" value="UniProtKB-KW"/>
</dbReference>
<evidence type="ECO:0000313" key="5">
    <source>
        <dbReference type="RefSeq" id="XP_032136604.1"/>
    </source>
</evidence>
<reference evidence="5" key="1">
    <citation type="submission" date="2025-08" db="UniProtKB">
        <authorList>
            <consortium name="RefSeq"/>
        </authorList>
    </citation>
    <scope>IDENTIFICATION</scope>
    <source>
        <tissue evidence="5">Blood</tissue>
    </source>
</reference>
<feature type="compositionally biased region" description="Polar residues" evidence="2">
    <location>
        <begin position="201"/>
        <end position="215"/>
    </location>
</feature>
<dbReference type="CTD" id="51651"/>
<evidence type="ECO:0000256" key="2">
    <source>
        <dbReference type="SAM" id="MobiDB-lite"/>
    </source>
</evidence>
<dbReference type="Gene3D" id="1.10.10.60">
    <property type="entry name" value="Homeodomain-like"/>
    <property type="match status" value="1"/>
</dbReference>
<sequence>MEKLLVIWMEDQLQKHIPLSVLMIQAKARSLFNMLKDRASDPTYTQMFKASHGWFQRFKRCHNFHSVKVSGEAAHAGNEGAVAFKKQVHRIIVAEDLCNKELIELEEERSKGIKAVEEVKPTAPRKFTAKKLAEAFAAISSGLQMLEGMDVNYERFATADRQIQDALACYREIYNEKKKQAVQSKLGIFLKNNTMLAKPSTNVDVSMPSTTYSRCSSEEREIEDPIAIASPSSSN</sequence>
<evidence type="ECO:0000313" key="4">
    <source>
        <dbReference type="Proteomes" id="UP000504640"/>
    </source>
</evidence>
<evidence type="ECO:0000256" key="1">
    <source>
        <dbReference type="ARBA" id="ARBA00023125"/>
    </source>
</evidence>
<keyword evidence="4" id="KW-1185">Reference proteome</keyword>
<feature type="region of interest" description="Disordered" evidence="2">
    <location>
        <begin position="201"/>
        <end position="235"/>
    </location>
</feature>
<protein>
    <submittedName>
        <fullName evidence="5">Peptidyl-tRNA hydrolase 2, mitochondrial isoform X1</fullName>
    </submittedName>
</protein>
<evidence type="ECO:0000259" key="3">
    <source>
        <dbReference type="PROSITE" id="PS51253"/>
    </source>
</evidence>
<dbReference type="PROSITE" id="PS51253">
    <property type="entry name" value="HTH_CENPB"/>
    <property type="match status" value="1"/>
</dbReference>
<dbReference type="Pfam" id="PF03221">
    <property type="entry name" value="HTH_Tnp_Tc5"/>
    <property type="match status" value="1"/>
</dbReference>
<organism evidence="4 5">
    <name type="scientific">Sapajus apella</name>
    <name type="common">Brown-capped capuchin</name>
    <name type="synonym">Cebus apella</name>
    <dbReference type="NCBI Taxonomy" id="9515"/>
    <lineage>
        <taxon>Eukaryota</taxon>
        <taxon>Metazoa</taxon>
        <taxon>Chordata</taxon>
        <taxon>Craniata</taxon>
        <taxon>Vertebrata</taxon>
        <taxon>Euteleostomi</taxon>
        <taxon>Mammalia</taxon>
        <taxon>Eutheria</taxon>
        <taxon>Euarchontoglires</taxon>
        <taxon>Primates</taxon>
        <taxon>Haplorrhini</taxon>
        <taxon>Platyrrhini</taxon>
        <taxon>Cebidae</taxon>
        <taxon>Cebinae</taxon>
        <taxon>Sapajus</taxon>
    </lineage>
</organism>